<comment type="pathway">
    <text evidence="14">Amino-acid biosynthesis; L-glutamate biosynthesis via GLT pathway; L-glutamate from 2-oxoglutarate and L-glutamine (ferredoxin route): step 1/1.</text>
</comment>
<accession>A0A5N5SYH7</accession>
<evidence type="ECO:0000256" key="2">
    <source>
        <dbReference type="ARBA" id="ARBA00001927"/>
    </source>
</evidence>
<keyword evidence="13" id="KW-0003">3Fe-4S</keyword>
<evidence type="ECO:0000256" key="15">
    <source>
        <dbReference type="ARBA" id="ARBA00039085"/>
    </source>
</evidence>
<evidence type="ECO:0000313" key="17">
    <source>
        <dbReference type="EMBL" id="KAB7499261.1"/>
    </source>
</evidence>
<evidence type="ECO:0000256" key="10">
    <source>
        <dbReference type="ARBA" id="ARBA00023004"/>
    </source>
</evidence>
<dbReference type="Gene3D" id="3.60.20.10">
    <property type="entry name" value="Glutamine Phosphoribosylpyrophosphate, subunit 1, domain 1"/>
    <property type="match status" value="1"/>
</dbReference>
<evidence type="ECO:0000313" key="18">
    <source>
        <dbReference type="Proteomes" id="UP000326759"/>
    </source>
</evidence>
<dbReference type="InterPro" id="IPR050711">
    <property type="entry name" value="ET-N_metabolism_enzyme"/>
</dbReference>
<gene>
    <name evidence="17" type="primary">glt1</name>
    <name evidence="17" type="ORF">Anas_09630</name>
</gene>
<evidence type="ECO:0000256" key="6">
    <source>
        <dbReference type="ARBA" id="ARBA00022643"/>
    </source>
</evidence>
<reference evidence="17 18" key="1">
    <citation type="journal article" date="2019" name="PLoS Biol.">
        <title>Sex chromosomes control vertical transmission of feminizing Wolbachia symbionts in an isopod.</title>
        <authorList>
            <person name="Becking T."/>
            <person name="Chebbi M.A."/>
            <person name="Giraud I."/>
            <person name="Moumen B."/>
            <person name="Laverre T."/>
            <person name="Caubet Y."/>
            <person name="Peccoud J."/>
            <person name="Gilbert C."/>
            <person name="Cordaux R."/>
        </authorList>
    </citation>
    <scope>NUCLEOTIDE SEQUENCE [LARGE SCALE GENOMIC DNA]</scope>
    <source>
        <strain evidence="17">ANa2</strain>
        <tissue evidence="17">Whole body excluding digestive tract and cuticle</tissue>
    </source>
</reference>
<evidence type="ECO:0000256" key="13">
    <source>
        <dbReference type="ARBA" id="ARBA00023291"/>
    </source>
</evidence>
<keyword evidence="18" id="KW-1185">Reference proteome</keyword>
<keyword evidence="6" id="KW-0288">FMN</keyword>
<evidence type="ECO:0000256" key="1">
    <source>
        <dbReference type="ARBA" id="ARBA00001917"/>
    </source>
</evidence>
<evidence type="ECO:0000256" key="7">
    <source>
        <dbReference type="ARBA" id="ARBA00022723"/>
    </source>
</evidence>
<evidence type="ECO:0000256" key="5">
    <source>
        <dbReference type="ARBA" id="ARBA00022630"/>
    </source>
</evidence>
<comment type="similarity">
    <text evidence="3">Belongs to the glutamate synthase family.</text>
</comment>
<dbReference type="PANTHER" id="PTHR11938">
    <property type="entry name" value="FAD NADPH DEHYDROGENASE/OXIDOREDUCTASE"/>
    <property type="match status" value="1"/>
</dbReference>
<protein>
    <recommendedName>
        <fullName evidence="15">glutamate synthase (ferredoxin)</fullName>
        <ecNumber evidence="15">1.4.7.1</ecNumber>
    </recommendedName>
</protein>
<feature type="domain" description="Glutamine amidotransferase type-2" evidence="16">
    <location>
        <begin position="80"/>
        <end position="187"/>
    </location>
</feature>
<evidence type="ECO:0000256" key="8">
    <source>
        <dbReference type="ARBA" id="ARBA00022962"/>
    </source>
</evidence>
<dbReference type="PANTHER" id="PTHR11938:SF133">
    <property type="entry name" value="GLUTAMATE SYNTHASE (NADH)"/>
    <property type="match status" value="1"/>
</dbReference>
<comment type="caution">
    <text evidence="17">The sequence shown here is derived from an EMBL/GenBank/DDBJ whole genome shotgun (WGS) entry which is preliminary data.</text>
</comment>
<evidence type="ECO:0000256" key="11">
    <source>
        <dbReference type="ARBA" id="ARBA00023014"/>
    </source>
</evidence>
<keyword evidence="12" id="KW-0314">Glutamate biosynthesis</keyword>
<keyword evidence="7" id="KW-0479">Metal-binding</keyword>
<dbReference type="SUPFAM" id="SSF56235">
    <property type="entry name" value="N-terminal nucleophile aminohydrolases (Ntn hydrolases)"/>
    <property type="match status" value="1"/>
</dbReference>
<dbReference type="GO" id="GO:0016040">
    <property type="term" value="F:glutamate synthase (NADH) activity"/>
    <property type="evidence" value="ECO:0007669"/>
    <property type="project" value="TreeGrafter"/>
</dbReference>
<evidence type="ECO:0000259" key="16">
    <source>
        <dbReference type="Pfam" id="PF00310"/>
    </source>
</evidence>
<proteinExistence type="inferred from homology"/>
<dbReference type="EMBL" id="SEYY01018512">
    <property type="protein sequence ID" value="KAB7499261.1"/>
    <property type="molecule type" value="Genomic_DNA"/>
</dbReference>
<dbReference type="OrthoDB" id="6334767at2759"/>
<dbReference type="EC" id="1.4.7.1" evidence="15"/>
<dbReference type="GO" id="GO:0016041">
    <property type="term" value="F:glutamate synthase (ferredoxin) activity"/>
    <property type="evidence" value="ECO:0007669"/>
    <property type="project" value="UniProtKB-EC"/>
</dbReference>
<dbReference type="GO" id="GO:0046872">
    <property type="term" value="F:metal ion binding"/>
    <property type="evidence" value="ECO:0007669"/>
    <property type="project" value="UniProtKB-KW"/>
</dbReference>
<evidence type="ECO:0000256" key="12">
    <source>
        <dbReference type="ARBA" id="ARBA00023164"/>
    </source>
</evidence>
<evidence type="ECO:0000256" key="9">
    <source>
        <dbReference type="ARBA" id="ARBA00023002"/>
    </source>
</evidence>
<keyword evidence="5" id="KW-0285">Flavoprotein</keyword>
<dbReference type="Pfam" id="PF00310">
    <property type="entry name" value="GATase_2"/>
    <property type="match status" value="1"/>
</dbReference>
<dbReference type="AlphaFoldDB" id="A0A5N5SYH7"/>
<comment type="cofactor">
    <cofactor evidence="1">
        <name>FMN</name>
        <dbReference type="ChEBI" id="CHEBI:58210"/>
    </cofactor>
</comment>
<evidence type="ECO:0000256" key="3">
    <source>
        <dbReference type="ARBA" id="ARBA00009716"/>
    </source>
</evidence>
<organism evidence="17 18">
    <name type="scientific">Armadillidium nasatum</name>
    <dbReference type="NCBI Taxonomy" id="96803"/>
    <lineage>
        <taxon>Eukaryota</taxon>
        <taxon>Metazoa</taxon>
        <taxon>Ecdysozoa</taxon>
        <taxon>Arthropoda</taxon>
        <taxon>Crustacea</taxon>
        <taxon>Multicrustacea</taxon>
        <taxon>Malacostraca</taxon>
        <taxon>Eumalacostraca</taxon>
        <taxon>Peracarida</taxon>
        <taxon>Isopoda</taxon>
        <taxon>Oniscidea</taxon>
        <taxon>Crinocheta</taxon>
        <taxon>Armadillidiidae</taxon>
        <taxon>Armadillidium</taxon>
    </lineage>
</organism>
<sequence length="193" mass="22147">MVCVFIYPSHYCTCYNRVHALTLTWRWFTPDFRQIRSPRGKEHTLSGTLVLKKRRKSILIYDVSTRSGFAVAFEIQVLEKLMAHNGEINTLRGNVNFMKAREGTMKSSSFGNTLQQLYPVVEPNLSDSGAVDCCLEFLVMAGGRSLPEAIMTMVPEAWQNDPLMNPEKKDFYRWASCSMEPWDGPSSNDIHRW</sequence>
<name>A0A5N5SYH7_9CRUS</name>
<comment type="cofactor">
    <cofactor evidence="2">
        <name>[3Fe-4S] cluster</name>
        <dbReference type="ChEBI" id="CHEBI:21137"/>
    </cofactor>
</comment>
<dbReference type="GO" id="GO:0006537">
    <property type="term" value="P:glutamate biosynthetic process"/>
    <property type="evidence" value="ECO:0007669"/>
    <property type="project" value="UniProtKB-KW"/>
</dbReference>
<dbReference type="Proteomes" id="UP000326759">
    <property type="component" value="Unassembled WGS sequence"/>
</dbReference>
<keyword evidence="4" id="KW-0028">Amino-acid biosynthesis</keyword>
<evidence type="ECO:0000256" key="4">
    <source>
        <dbReference type="ARBA" id="ARBA00022605"/>
    </source>
</evidence>
<keyword evidence="8" id="KW-0315">Glutamine amidotransferase</keyword>
<dbReference type="GO" id="GO:0019676">
    <property type="term" value="P:ammonia assimilation cycle"/>
    <property type="evidence" value="ECO:0007669"/>
    <property type="project" value="TreeGrafter"/>
</dbReference>
<keyword evidence="11" id="KW-0411">Iron-sulfur</keyword>
<dbReference type="InterPro" id="IPR017932">
    <property type="entry name" value="GATase_2_dom"/>
</dbReference>
<keyword evidence="9" id="KW-0560">Oxidoreductase</keyword>
<keyword evidence="10" id="KW-0408">Iron</keyword>
<dbReference type="GO" id="GO:0051538">
    <property type="term" value="F:3 iron, 4 sulfur cluster binding"/>
    <property type="evidence" value="ECO:0007669"/>
    <property type="project" value="UniProtKB-KW"/>
</dbReference>
<dbReference type="InterPro" id="IPR029055">
    <property type="entry name" value="Ntn_hydrolases_N"/>
</dbReference>
<evidence type="ECO:0000256" key="14">
    <source>
        <dbReference type="ARBA" id="ARBA00037928"/>
    </source>
</evidence>